<name>D3Q2H1_STANL</name>
<sequence length="189" mass="20959">MTILCGTLAGFSSYVLVSGDFKPADSAFTIGVVVSVAGTLLTVAAVLALVTLPRRSHSQPAIAVDMNGVWWVHRRNATLTTWQDLAGVGTSYKIAPQPHAQSSAGEIRRAFAFEAYLRESVLDDHPHAQLLRAWLVTDEPPHPDLPKQRLRYFLPVSGVRKELQRMVTHYAPQLWLGEYERDWNPLTGS</sequence>
<evidence type="ECO:0000313" key="2">
    <source>
        <dbReference type="EMBL" id="ADD43904.1"/>
    </source>
</evidence>
<dbReference type="STRING" id="446470.Snas_4255"/>
<evidence type="ECO:0000256" key="1">
    <source>
        <dbReference type="SAM" id="Phobius"/>
    </source>
</evidence>
<evidence type="ECO:0000313" key="3">
    <source>
        <dbReference type="Proteomes" id="UP000000844"/>
    </source>
</evidence>
<keyword evidence="1" id="KW-1133">Transmembrane helix</keyword>
<accession>D3Q2H1</accession>
<protein>
    <submittedName>
        <fullName evidence="2">Uncharacterized protein</fullName>
    </submittedName>
</protein>
<reference evidence="2 3" key="1">
    <citation type="journal article" date="2009" name="Stand. Genomic Sci.">
        <title>Complete genome sequence of Stackebrandtia nassauensis type strain (LLR-40K-21).</title>
        <authorList>
            <person name="Munk C."/>
            <person name="Lapidus A."/>
            <person name="Copeland A."/>
            <person name="Jando M."/>
            <person name="Mayilraj S."/>
            <person name="Glavina Del Rio T."/>
            <person name="Nolan M."/>
            <person name="Chen F."/>
            <person name="Lucas S."/>
            <person name="Tice H."/>
            <person name="Cheng J.F."/>
            <person name="Han C."/>
            <person name="Detter J.C."/>
            <person name="Bruce D."/>
            <person name="Goodwin L."/>
            <person name="Chain P."/>
            <person name="Pitluck S."/>
            <person name="Goker M."/>
            <person name="Ovchinikova G."/>
            <person name="Pati A."/>
            <person name="Ivanova N."/>
            <person name="Mavromatis K."/>
            <person name="Chen A."/>
            <person name="Palaniappan K."/>
            <person name="Land M."/>
            <person name="Hauser L."/>
            <person name="Chang Y.J."/>
            <person name="Jeffries C.D."/>
            <person name="Bristow J."/>
            <person name="Eisen J.A."/>
            <person name="Markowitz V."/>
            <person name="Hugenholtz P."/>
            <person name="Kyrpides N.C."/>
            <person name="Klenk H.P."/>
        </authorList>
    </citation>
    <scope>NUCLEOTIDE SEQUENCE [LARGE SCALE GENOMIC DNA]</scope>
    <source>
        <strain evidence="3">DSM 44728 / CIP 108903 / NRRL B-16338 / NBRC 102104 / LLR-40K-21</strain>
    </source>
</reference>
<organism evidence="2 3">
    <name type="scientific">Stackebrandtia nassauensis (strain DSM 44728 / CIP 108903 / NRRL B-16338 / NBRC 102104 / LLR-40K-21)</name>
    <dbReference type="NCBI Taxonomy" id="446470"/>
    <lineage>
        <taxon>Bacteria</taxon>
        <taxon>Bacillati</taxon>
        <taxon>Actinomycetota</taxon>
        <taxon>Actinomycetes</taxon>
        <taxon>Glycomycetales</taxon>
        <taxon>Glycomycetaceae</taxon>
        <taxon>Stackebrandtia</taxon>
    </lineage>
</organism>
<keyword evidence="1" id="KW-0472">Membrane</keyword>
<dbReference type="Proteomes" id="UP000000844">
    <property type="component" value="Chromosome"/>
</dbReference>
<keyword evidence="3" id="KW-1185">Reference proteome</keyword>
<dbReference type="EMBL" id="CP001778">
    <property type="protein sequence ID" value="ADD43904.1"/>
    <property type="molecule type" value="Genomic_DNA"/>
</dbReference>
<dbReference type="HOGENOM" id="CLU_1433687_0_0_11"/>
<proteinExistence type="predicted"/>
<feature type="transmembrane region" description="Helical" evidence="1">
    <location>
        <begin position="28"/>
        <end position="50"/>
    </location>
</feature>
<dbReference type="AlphaFoldDB" id="D3Q2H1"/>
<keyword evidence="1" id="KW-0812">Transmembrane</keyword>
<gene>
    <name evidence="2" type="ordered locus">Snas_4255</name>
</gene>
<dbReference type="KEGG" id="sna:Snas_4255"/>